<evidence type="ECO:0000313" key="3">
    <source>
        <dbReference type="Proteomes" id="UP001165586"/>
    </source>
</evidence>
<dbReference type="PANTHER" id="PTHR30283">
    <property type="entry name" value="PEROXIDE STRESS RESPONSE PROTEIN YAAA"/>
    <property type="match status" value="1"/>
</dbReference>
<evidence type="ECO:0000313" key="2">
    <source>
        <dbReference type="EMBL" id="MCS5733969.1"/>
    </source>
</evidence>
<accession>A0ABT2H232</accession>
<proteinExistence type="predicted"/>
<comment type="caution">
    <text evidence="2">The sequence shown here is derived from an EMBL/GenBank/DDBJ whole genome shotgun (WGS) entry which is preliminary data.</text>
</comment>
<protein>
    <submittedName>
        <fullName evidence="2">Peroxide stress protein YaaA</fullName>
    </submittedName>
</protein>
<dbReference type="InterPro" id="IPR005583">
    <property type="entry name" value="YaaA"/>
</dbReference>
<reference evidence="2" key="1">
    <citation type="submission" date="2022-08" db="EMBL/GenBank/DDBJ databases">
        <authorList>
            <person name="Deng Y."/>
            <person name="Han X.-F."/>
            <person name="Zhang Y.-Q."/>
        </authorList>
    </citation>
    <scope>NUCLEOTIDE SEQUENCE</scope>
    <source>
        <strain evidence="2">CPCC 203386</strain>
    </source>
</reference>
<feature type="region of interest" description="Disordered" evidence="1">
    <location>
        <begin position="1"/>
        <end position="27"/>
    </location>
</feature>
<dbReference type="Pfam" id="PF03883">
    <property type="entry name" value="H2O2_YaaD"/>
    <property type="match status" value="1"/>
</dbReference>
<dbReference type="Proteomes" id="UP001165586">
    <property type="component" value="Unassembled WGS sequence"/>
</dbReference>
<organism evidence="2 3">
    <name type="scientific">Herbiconiux daphne</name>
    <dbReference type="NCBI Taxonomy" id="2970914"/>
    <lineage>
        <taxon>Bacteria</taxon>
        <taxon>Bacillati</taxon>
        <taxon>Actinomycetota</taxon>
        <taxon>Actinomycetes</taxon>
        <taxon>Micrococcales</taxon>
        <taxon>Microbacteriaceae</taxon>
        <taxon>Herbiconiux</taxon>
    </lineage>
</organism>
<dbReference type="RefSeq" id="WP_259538820.1">
    <property type="nucleotide sequence ID" value="NZ_JANLCJ010000003.1"/>
</dbReference>
<gene>
    <name evidence="2" type="ORF">N1032_09490</name>
</gene>
<keyword evidence="3" id="KW-1185">Reference proteome</keyword>
<name>A0ABT2H232_9MICO</name>
<sequence>MLILLPPSETKRDGGSGDPLDFSSLAHPRLSPTRRALVRRVVQLARRPDEMMTRLKLGQKLAFEVDRNRALAKAPTMPAIDRYTGVLYEALDAPSLAPDARAFAAEHVRIHSALFGLLRASDPIPAYRLSHDSRLDAPGIKATWGAAISRELEAHRGELILDLRSEAYVGLGPLPPGTGHFVRVVTTGADGQQRALNHFNKKGKGTLVRALVEHGVDFGTVDELVAWGAASGHRLSVSPTGELLLEV</sequence>
<dbReference type="PANTHER" id="PTHR30283:SF4">
    <property type="entry name" value="PEROXIDE STRESS RESISTANCE PROTEIN YAAA"/>
    <property type="match status" value="1"/>
</dbReference>
<evidence type="ECO:0000256" key="1">
    <source>
        <dbReference type="SAM" id="MobiDB-lite"/>
    </source>
</evidence>
<dbReference type="EMBL" id="JANLCJ010000003">
    <property type="protein sequence ID" value="MCS5733969.1"/>
    <property type="molecule type" value="Genomic_DNA"/>
</dbReference>